<dbReference type="Gene3D" id="3.90.1030.10">
    <property type="entry name" value="Ribosomal protein L17"/>
    <property type="match status" value="1"/>
</dbReference>
<dbReference type="InterPro" id="IPR000456">
    <property type="entry name" value="Ribosomal_bL17"/>
</dbReference>
<proteinExistence type="inferred from homology"/>
<evidence type="ECO:0000256" key="4">
    <source>
        <dbReference type="ARBA" id="ARBA00035494"/>
    </source>
</evidence>
<evidence type="ECO:0000256" key="5">
    <source>
        <dbReference type="RuleBase" id="RU000660"/>
    </source>
</evidence>
<evidence type="ECO:0000313" key="7">
    <source>
        <dbReference type="EMBL" id="KKU14112.1"/>
    </source>
</evidence>
<dbReference type="PANTHER" id="PTHR14413">
    <property type="entry name" value="RIBOSOMAL PROTEIN L17"/>
    <property type="match status" value="1"/>
</dbReference>
<dbReference type="AlphaFoldDB" id="A0A0G1N1B5"/>
<dbReference type="Proteomes" id="UP000034911">
    <property type="component" value="Unassembled WGS sequence"/>
</dbReference>
<keyword evidence="3 5" id="KW-0687">Ribonucleoprotein</keyword>
<dbReference type="EMBL" id="LCLH01000006">
    <property type="protein sequence ID" value="KKU14112.1"/>
    <property type="molecule type" value="Genomic_DNA"/>
</dbReference>
<comment type="similarity">
    <text evidence="1 5">Belongs to the bacterial ribosomal protein bL17 family.</text>
</comment>
<evidence type="ECO:0000256" key="2">
    <source>
        <dbReference type="ARBA" id="ARBA00022980"/>
    </source>
</evidence>
<dbReference type="Pfam" id="PF01196">
    <property type="entry name" value="Ribosomal_L17"/>
    <property type="match status" value="1"/>
</dbReference>
<keyword evidence="2 5" id="KW-0689">Ribosomal protein</keyword>
<protein>
    <recommendedName>
        <fullName evidence="4 6">50S ribosomal protein L17</fullName>
    </recommendedName>
</protein>
<accession>A0A0G1N1B5</accession>
<dbReference type="GO" id="GO:0022625">
    <property type="term" value="C:cytosolic large ribosomal subunit"/>
    <property type="evidence" value="ECO:0007669"/>
    <property type="project" value="TreeGrafter"/>
</dbReference>
<dbReference type="NCBIfam" id="TIGR00059">
    <property type="entry name" value="L17"/>
    <property type="match status" value="1"/>
</dbReference>
<dbReference type="GO" id="GO:0006412">
    <property type="term" value="P:translation"/>
    <property type="evidence" value="ECO:0007669"/>
    <property type="project" value="InterPro"/>
</dbReference>
<gene>
    <name evidence="7" type="ORF">UX20_C0006G0014</name>
</gene>
<evidence type="ECO:0000256" key="3">
    <source>
        <dbReference type="ARBA" id="ARBA00023274"/>
    </source>
</evidence>
<reference evidence="7 8" key="1">
    <citation type="journal article" date="2015" name="Nature">
        <title>rRNA introns, odd ribosomes, and small enigmatic genomes across a large radiation of phyla.</title>
        <authorList>
            <person name="Brown C.T."/>
            <person name="Hug L.A."/>
            <person name="Thomas B.C."/>
            <person name="Sharon I."/>
            <person name="Castelle C.J."/>
            <person name="Singh A."/>
            <person name="Wilkins M.J."/>
            <person name="Williams K.H."/>
            <person name="Banfield J.F."/>
        </authorList>
    </citation>
    <scope>NUCLEOTIDE SEQUENCE [LARGE SCALE GENOMIC DNA]</scope>
</reference>
<dbReference type="InterPro" id="IPR036373">
    <property type="entry name" value="Ribosomal_bL17_sf"/>
</dbReference>
<evidence type="ECO:0000256" key="6">
    <source>
        <dbReference type="RuleBase" id="RU000661"/>
    </source>
</evidence>
<dbReference type="PATRIC" id="fig|1619050.3.peg.128"/>
<dbReference type="SUPFAM" id="SSF64263">
    <property type="entry name" value="Prokaryotic ribosomal protein L17"/>
    <property type="match status" value="1"/>
</dbReference>
<dbReference type="PANTHER" id="PTHR14413:SF16">
    <property type="entry name" value="LARGE RIBOSOMAL SUBUNIT PROTEIN BL17M"/>
    <property type="match status" value="1"/>
</dbReference>
<comment type="caution">
    <text evidence="7">The sequence shown here is derived from an EMBL/GenBank/DDBJ whole genome shotgun (WGS) entry which is preliminary data.</text>
</comment>
<dbReference type="GO" id="GO:0003735">
    <property type="term" value="F:structural constituent of ribosome"/>
    <property type="evidence" value="ECO:0007669"/>
    <property type="project" value="InterPro"/>
</dbReference>
<organism evidence="7 8">
    <name type="scientific">Candidatus Magasanikbacteria bacterium GW2011_GWC2_45_8</name>
    <dbReference type="NCBI Taxonomy" id="1619050"/>
    <lineage>
        <taxon>Bacteria</taxon>
        <taxon>Candidatus Magasanikiibacteriota</taxon>
    </lineage>
</organism>
<evidence type="ECO:0000256" key="1">
    <source>
        <dbReference type="ARBA" id="ARBA00008777"/>
    </source>
</evidence>
<sequence>MRHLKRKVTLDRKKAPRTALLKGLVMNLILYEKIQTTEAKAHALRPLAEKMITLGKKGTLAGRRQMNAFFPIENPVKKIMEVLAPRYKDRAGGYTRTIKLGERVGDGANVVQIELV</sequence>
<name>A0A0G1N1B5_9BACT</name>
<evidence type="ECO:0000313" key="8">
    <source>
        <dbReference type="Proteomes" id="UP000034911"/>
    </source>
</evidence>
<dbReference type="STRING" id="1619050.UX20_C0006G0014"/>